<feature type="compositionally biased region" description="Low complexity" evidence="1">
    <location>
        <begin position="471"/>
        <end position="484"/>
    </location>
</feature>
<feature type="compositionally biased region" description="Basic and acidic residues" evidence="1">
    <location>
        <begin position="448"/>
        <end position="457"/>
    </location>
</feature>
<feature type="compositionally biased region" description="Basic and acidic residues" evidence="1">
    <location>
        <begin position="393"/>
        <end position="414"/>
    </location>
</feature>
<proteinExistence type="predicted"/>
<feature type="region of interest" description="Disordered" evidence="1">
    <location>
        <begin position="393"/>
        <end position="614"/>
    </location>
</feature>
<feature type="compositionally biased region" description="Polar residues" evidence="1">
    <location>
        <begin position="141"/>
        <end position="156"/>
    </location>
</feature>
<feature type="compositionally biased region" description="Basic and acidic residues" evidence="1">
    <location>
        <begin position="48"/>
        <end position="59"/>
    </location>
</feature>
<evidence type="ECO:0000313" key="3">
    <source>
        <dbReference type="Proteomes" id="UP000218811"/>
    </source>
</evidence>
<feature type="region of interest" description="Disordered" evidence="1">
    <location>
        <begin position="637"/>
        <end position="660"/>
    </location>
</feature>
<feature type="compositionally biased region" description="Polar residues" evidence="1">
    <location>
        <begin position="559"/>
        <end position="570"/>
    </location>
</feature>
<feature type="compositionally biased region" description="Low complexity" evidence="1">
    <location>
        <begin position="536"/>
        <end position="558"/>
    </location>
</feature>
<organism evidence="2 3">
    <name type="scientific">Wolfiporia cocos (strain MD-104)</name>
    <name type="common">Brown rot fungus</name>
    <dbReference type="NCBI Taxonomy" id="742152"/>
    <lineage>
        <taxon>Eukaryota</taxon>
        <taxon>Fungi</taxon>
        <taxon>Dikarya</taxon>
        <taxon>Basidiomycota</taxon>
        <taxon>Agaricomycotina</taxon>
        <taxon>Agaricomycetes</taxon>
        <taxon>Polyporales</taxon>
        <taxon>Phaeolaceae</taxon>
        <taxon>Wolfiporia</taxon>
    </lineage>
</organism>
<evidence type="ECO:0000313" key="2">
    <source>
        <dbReference type="EMBL" id="PCH33562.1"/>
    </source>
</evidence>
<feature type="region of interest" description="Disordered" evidence="1">
    <location>
        <begin position="1108"/>
        <end position="1142"/>
    </location>
</feature>
<protein>
    <submittedName>
        <fullName evidence="2">Uncharacterized protein</fullName>
    </submittedName>
</protein>
<dbReference type="Proteomes" id="UP000218811">
    <property type="component" value="Unassembled WGS sequence"/>
</dbReference>
<gene>
    <name evidence="2" type="ORF">WOLCODRAFT_135191</name>
</gene>
<feature type="compositionally biased region" description="Polar residues" evidence="1">
    <location>
        <begin position="979"/>
        <end position="992"/>
    </location>
</feature>
<feature type="compositionally biased region" description="Gly residues" evidence="1">
    <location>
        <begin position="1023"/>
        <end position="1038"/>
    </location>
</feature>
<dbReference type="Pfam" id="PF20566">
    <property type="entry name" value="Eap1"/>
    <property type="match status" value="1"/>
</dbReference>
<feature type="compositionally biased region" description="Basic and acidic residues" evidence="1">
    <location>
        <begin position="509"/>
        <end position="520"/>
    </location>
</feature>
<feature type="compositionally biased region" description="Gly residues" evidence="1">
    <location>
        <begin position="369"/>
        <end position="378"/>
    </location>
</feature>
<feature type="compositionally biased region" description="Polar residues" evidence="1">
    <location>
        <begin position="590"/>
        <end position="601"/>
    </location>
</feature>
<feature type="compositionally biased region" description="Gly residues" evidence="1">
    <location>
        <begin position="1108"/>
        <end position="1117"/>
    </location>
</feature>
<dbReference type="InterPro" id="IPR046784">
    <property type="entry name" value="Eap1"/>
</dbReference>
<dbReference type="STRING" id="742152.A0A2H3IUB5"/>
<reference evidence="2 3" key="1">
    <citation type="journal article" date="2012" name="Science">
        <title>The Paleozoic origin of enzymatic lignin decomposition reconstructed from 31 fungal genomes.</title>
        <authorList>
            <person name="Floudas D."/>
            <person name="Binder M."/>
            <person name="Riley R."/>
            <person name="Barry K."/>
            <person name="Blanchette R.A."/>
            <person name="Henrissat B."/>
            <person name="Martinez A.T."/>
            <person name="Otillar R."/>
            <person name="Spatafora J.W."/>
            <person name="Yadav J.S."/>
            <person name="Aerts A."/>
            <person name="Benoit I."/>
            <person name="Boyd A."/>
            <person name="Carlson A."/>
            <person name="Copeland A."/>
            <person name="Coutinho P.M."/>
            <person name="de Vries R.P."/>
            <person name="Ferreira P."/>
            <person name="Findley K."/>
            <person name="Foster B."/>
            <person name="Gaskell J."/>
            <person name="Glotzer D."/>
            <person name="Gorecki P."/>
            <person name="Heitman J."/>
            <person name="Hesse C."/>
            <person name="Hori C."/>
            <person name="Igarashi K."/>
            <person name="Jurgens J.A."/>
            <person name="Kallen N."/>
            <person name="Kersten P."/>
            <person name="Kohler A."/>
            <person name="Kuees U."/>
            <person name="Kumar T.K.A."/>
            <person name="Kuo A."/>
            <person name="LaButti K."/>
            <person name="Larrondo L.F."/>
            <person name="Lindquist E."/>
            <person name="Ling A."/>
            <person name="Lombard V."/>
            <person name="Lucas S."/>
            <person name="Lundell T."/>
            <person name="Martin R."/>
            <person name="McLaughlin D.J."/>
            <person name="Morgenstern I."/>
            <person name="Morin E."/>
            <person name="Murat C."/>
            <person name="Nagy L.G."/>
            <person name="Nolan M."/>
            <person name="Ohm R.A."/>
            <person name="Patyshakuliyeva A."/>
            <person name="Rokas A."/>
            <person name="Ruiz-Duenas F.J."/>
            <person name="Sabat G."/>
            <person name="Salamov A."/>
            <person name="Samejima M."/>
            <person name="Schmutz J."/>
            <person name="Slot J.C."/>
            <person name="St John F."/>
            <person name="Stenlid J."/>
            <person name="Sun H."/>
            <person name="Sun S."/>
            <person name="Syed K."/>
            <person name="Tsang A."/>
            <person name="Wiebenga A."/>
            <person name="Young D."/>
            <person name="Pisabarro A."/>
            <person name="Eastwood D.C."/>
            <person name="Martin F."/>
            <person name="Cullen D."/>
            <person name="Grigoriev I.V."/>
            <person name="Hibbett D.S."/>
        </authorList>
    </citation>
    <scope>NUCLEOTIDE SEQUENCE [LARGE SCALE GENOMIC DNA]</scope>
    <source>
        <strain evidence="2 3">MD-104</strain>
    </source>
</reference>
<feature type="compositionally biased region" description="Low complexity" evidence="1">
    <location>
        <begin position="422"/>
        <end position="436"/>
    </location>
</feature>
<name>A0A2H3IUB5_WOLCO</name>
<feature type="compositionally biased region" description="Basic and acidic residues" evidence="1">
    <location>
        <begin position="81"/>
        <end position="119"/>
    </location>
</feature>
<feature type="region of interest" description="Disordered" evidence="1">
    <location>
        <begin position="29"/>
        <end position="380"/>
    </location>
</feature>
<dbReference type="AlphaFoldDB" id="A0A2H3IUB5"/>
<dbReference type="OMA" id="WMETYIP"/>
<feature type="compositionally biased region" description="Polar residues" evidence="1">
    <location>
        <begin position="61"/>
        <end position="76"/>
    </location>
</feature>
<feature type="region of interest" description="Disordered" evidence="1">
    <location>
        <begin position="901"/>
        <end position="924"/>
    </location>
</feature>
<dbReference type="OrthoDB" id="2504266at2759"/>
<accession>A0A2H3IUB5</accession>
<evidence type="ECO:0000256" key="1">
    <source>
        <dbReference type="SAM" id="MobiDB-lite"/>
    </source>
</evidence>
<dbReference type="EMBL" id="KB467831">
    <property type="protein sequence ID" value="PCH33562.1"/>
    <property type="molecule type" value="Genomic_DNA"/>
</dbReference>
<keyword evidence="3" id="KW-1185">Reference proteome</keyword>
<feature type="region of interest" description="Disordered" evidence="1">
    <location>
        <begin position="979"/>
        <end position="1047"/>
    </location>
</feature>
<feature type="region of interest" description="Disordered" evidence="1">
    <location>
        <begin position="788"/>
        <end position="826"/>
    </location>
</feature>
<feature type="compositionally biased region" description="Low complexity" evidence="1">
    <location>
        <begin position="602"/>
        <end position="614"/>
    </location>
</feature>
<sequence>MYKSPLVQPPDSMPDLKYWFGDWNEQQVVSKKDGDTSGNSAGARGARFRRDPEDGDAPRSFRSTLTQPSQMGNFRHQSLRTTERDKDRDSERERERDLRDKEGQERLRNLSDKYDRERLALASSTNSLRNKERDSAPHLASGTTSRLGQAQSSSTSRRNEGRDPAKRKVGETSEDWRKGSDPSRAGRDDRSDNARRGERPRSRVRESSRPRREPSSSRRDRDERDWDRPRDRRGDDESRRDSDFVRRDRDETYRDRDDHFPRGDRYRPKDTERDSEDDPRRWRDDGRRDERMAARREQRPWERTDERDRERPSASDDRDSRPRRGAARDRRLGGDDGKDREDRRERDRDRDREKEAEPAWMETYIPPSSGGGILGGKAGDGELDGIQAWKKGMKEKERMEKENAAGIDATKKPDATTPGTLAPSSSAQASSAPAESQLDEIQLFKLMMKREAEKEGGKPPNGQPEIVGPTSAALGGSSVAASEAGKLHSPTRDPSLAEATAIVQAQLDESAKRAASRDVLPHASDGRSTAAAPNGSQSLLSALIASSSSESSLPANAAKPTTPTLEQTIGGSRVLTSRALGNPSPAAISPSATQLSDMSLDSSATNAPSPSAFNPPAGSRLLAFASRASSGASTDAILTKNHPGLEPNGPFAPPGAPTHRLASIPPSLSANAGLVPDPVAGLGGEPHYAANSRHLPAESSRVLRSYSPHANLAPSSASFDELHDGVSLSLSQYNELRRERAALGIPNDSGAQYVEPNAANYSPSSSLDFGGNVPGGYAAGKGSRFAKFWDNNKPRDGPPVGARKVSGGPSFPPTQPEPRQGALNGVNGDARAMEDIFAMLQNSAQTHRMSPQLPPTSGRIPGGNSFGQNHDLHSIQQMQPQQHFAQNNHLDSLYDSRLDDRNFVPDGMVPGLRPAPPRSRSREPSGVLFNEQIDDPLHFNVRLQQQRNLEQLYGGGPSPSMYTQQQAAMLRNGGIPVQQQQQFRGASPIGNQNGLGGPSQRLPPGLANLGGRPPHDPSQYLGGPLGGLGGGLQGGLPGGAPLQQGYSGSFNGGGLGFGAPQVRGPPGAQTPLGLNSMANLGLQSTVDIRAANQAQLLGLGAGGMGAGMRGQGPGFGPQHGPSGQLPASHMALRQQQQQQQQQLPPHLLPHVLPHHLQQQQGLPGGNSQGAQDLMALLMGGHRD</sequence>
<feature type="compositionally biased region" description="Basic and acidic residues" evidence="1">
    <location>
        <begin position="157"/>
        <end position="357"/>
    </location>
</feature>